<reference evidence="1 2" key="1">
    <citation type="journal article" date="2011" name="J. Bacteriol.">
        <title>Genome Sequence of the Probiotic Strain Bifidobacterium animalis subsp. lactis CNCM I-2494.</title>
        <authorList>
            <person name="Chervaux C."/>
            <person name="Grimaldi C."/>
            <person name="Bolotin A."/>
            <person name="Quinquis B."/>
            <person name="Legrain-Raspaud S."/>
            <person name="van Hylckama Vlieg J.E."/>
            <person name="Denariaz G."/>
            <person name="Smokvina T."/>
        </authorList>
    </citation>
    <scope>NUCLEOTIDE SEQUENCE [LARGE SCALE GENOMIC DNA]</scope>
    <source>
        <strain evidence="1 2">CNCM I-2494</strain>
    </source>
</reference>
<proteinExistence type="predicted"/>
<name>A0A806FU12_BIFAN</name>
<evidence type="ECO:0000313" key="1">
    <source>
        <dbReference type="EMBL" id="AEK30621.1"/>
    </source>
</evidence>
<dbReference type="AlphaFoldDB" id="A0A806FU12"/>
<accession>A0A806FU12</accession>
<sequence>MRLKIYHGRGFHSDMRRGFTQARKTAAFYNGE</sequence>
<organism evidence="1 2">
    <name type="scientific">Bifidobacterium animalis subsp. lactis CNCM I-2494</name>
    <dbReference type="NCBI Taxonomy" id="1042403"/>
    <lineage>
        <taxon>Bacteria</taxon>
        <taxon>Bacillati</taxon>
        <taxon>Actinomycetota</taxon>
        <taxon>Actinomycetes</taxon>
        <taxon>Bifidobacteriales</taxon>
        <taxon>Bifidobacteriaceae</taxon>
        <taxon>Bifidobacterium</taxon>
    </lineage>
</organism>
<dbReference type="KEGG" id="bnm:BALAC2494_02046"/>
<dbReference type="Proteomes" id="UP000008394">
    <property type="component" value="Chromosome"/>
</dbReference>
<protein>
    <submittedName>
        <fullName evidence="1">Uncharacterized protein</fullName>
    </submittedName>
</protein>
<evidence type="ECO:0000313" key="2">
    <source>
        <dbReference type="Proteomes" id="UP000008394"/>
    </source>
</evidence>
<gene>
    <name evidence="1" type="ORF">BALAC2494_02046</name>
</gene>
<dbReference type="EMBL" id="CP002915">
    <property type="protein sequence ID" value="AEK30621.1"/>
    <property type="molecule type" value="Genomic_DNA"/>
</dbReference>